<dbReference type="PANTHER" id="PTHR24148">
    <property type="entry name" value="ANKYRIN REPEAT DOMAIN-CONTAINING PROTEIN 39 HOMOLOG-RELATED"/>
    <property type="match status" value="1"/>
</dbReference>
<gene>
    <name evidence="2" type="ORF">QBC41DRAFT_330790</name>
</gene>
<dbReference type="AlphaFoldDB" id="A0AA39YY90"/>
<sequence>MASPYTPLEPKPEPHESHLYKIRLLDIEPWTIDQAENIRLRLHPTRLDKAGEYICLSYTWGQPEPTFSVLLNDTEFSVRENLYDALLRLRLPDKPLRIWIDAVCINQDDVKEREYQVSIMGKVYESATDVIAWIGKEKGPEDRLGVDLVGEMLEKITPWWEERKVTLDLTAWIKSITADGVVNGRWLSLLDLISRPWFSRVWIIQEVVMAKQVLVCCGPHQLNWMDLLCCSVFISEMHDWISSVAGRHPDPRREQLEFFSRLCEAAKRILKVGSAFGSKPSYPPASLCKVPVNNIIRESDCRTLYDLIHRFGTFKASDERDRVYALLGVAERFDNIPRRLPTVSYHQDSHLADALLTVIGNDLEAGGRLDFLSAAYGTDGHGVIPSWIPNLRFEHDASRPRQFMPLELGSGGYWADSNCPQIQASVDAKHRTLHVTGWVAGFIDQVSEVHNNNSSTKLIRTLDDPKHLLQTRREWAAMAGVAESDEAYMSIYREVVKDSSREESVKARLRALPNLDLHQRFLGTLMMSGCDTETEAMCFGSFISAELKAQSQGSGSLGLIRMSHTSHGRRFFTCSELGLKHERLKSKNFGLCARNTKRGDKVVMLLGSKTLHIIRDVSFDDNGNTLYQWVGQAYVHNWMQGQLVERMAMDCSPGYMNAEKIRLI</sequence>
<dbReference type="InterPro" id="IPR010730">
    <property type="entry name" value="HET"/>
</dbReference>
<dbReference type="PANTHER" id="PTHR24148:SF64">
    <property type="entry name" value="HETEROKARYON INCOMPATIBILITY DOMAIN-CONTAINING PROTEIN"/>
    <property type="match status" value="1"/>
</dbReference>
<dbReference type="Pfam" id="PF06985">
    <property type="entry name" value="HET"/>
    <property type="match status" value="1"/>
</dbReference>
<comment type="caution">
    <text evidence="2">The sequence shown here is derived from an EMBL/GenBank/DDBJ whole genome shotgun (WGS) entry which is preliminary data.</text>
</comment>
<accession>A0AA39YY90</accession>
<proteinExistence type="predicted"/>
<organism evidence="2 3">
    <name type="scientific">Cercophora samala</name>
    <dbReference type="NCBI Taxonomy" id="330535"/>
    <lineage>
        <taxon>Eukaryota</taxon>
        <taxon>Fungi</taxon>
        <taxon>Dikarya</taxon>
        <taxon>Ascomycota</taxon>
        <taxon>Pezizomycotina</taxon>
        <taxon>Sordariomycetes</taxon>
        <taxon>Sordariomycetidae</taxon>
        <taxon>Sordariales</taxon>
        <taxon>Lasiosphaeriaceae</taxon>
        <taxon>Cercophora</taxon>
    </lineage>
</organism>
<evidence type="ECO:0000259" key="1">
    <source>
        <dbReference type="Pfam" id="PF06985"/>
    </source>
</evidence>
<reference evidence="2" key="1">
    <citation type="submission" date="2023-06" db="EMBL/GenBank/DDBJ databases">
        <title>Genome-scale phylogeny and comparative genomics of the fungal order Sordariales.</title>
        <authorList>
            <consortium name="Lawrence Berkeley National Laboratory"/>
            <person name="Hensen N."/>
            <person name="Bonometti L."/>
            <person name="Westerberg I."/>
            <person name="Brannstrom I.O."/>
            <person name="Guillou S."/>
            <person name="Cros-Aarteil S."/>
            <person name="Calhoun S."/>
            <person name="Haridas S."/>
            <person name="Kuo A."/>
            <person name="Mondo S."/>
            <person name="Pangilinan J."/>
            <person name="Riley R."/>
            <person name="Labutti K."/>
            <person name="Andreopoulos B."/>
            <person name="Lipzen A."/>
            <person name="Chen C."/>
            <person name="Yanf M."/>
            <person name="Daum C."/>
            <person name="Ng V."/>
            <person name="Clum A."/>
            <person name="Steindorff A."/>
            <person name="Ohm R."/>
            <person name="Martin F."/>
            <person name="Silar P."/>
            <person name="Natvig D."/>
            <person name="Lalanne C."/>
            <person name="Gautier V."/>
            <person name="Ament-Velasquez S.L."/>
            <person name="Kruys A."/>
            <person name="Hutchinson M.I."/>
            <person name="Powell A.J."/>
            <person name="Barry K."/>
            <person name="Miller A.N."/>
            <person name="Grigoriev I.V."/>
            <person name="Debuchy R."/>
            <person name="Gladieux P."/>
            <person name="Thoren M.H."/>
            <person name="Johannesson H."/>
        </authorList>
    </citation>
    <scope>NUCLEOTIDE SEQUENCE</scope>
    <source>
        <strain evidence="2">CBS 307.81</strain>
    </source>
</reference>
<dbReference type="InterPro" id="IPR052895">
    <property type="entry name" value="HetReg/Transcr_Mod"/>
</dbReference>
<evidence type="ECO:0000313" key="2">
    <source>
        <dbReference type="EMBL" id="KAK0660789.1"/>
    </source>
</evidence>
<name>A0AA39YY90_9PEZI</name>
<protein>
    <submittedName>
        <fullName evidence="2">Heterokaryon incompatibility protein-domain-containing protein</fullName>
    </submittedName>
</protein>
<evidence type="ECO:0000313" key="3">
    <source>
        <dbReference type="Proteomes" id="UP001174997"/>
    </source>
</evidence>
<keyword evidence="3" id="KW-1185">Reference proteome</keyword>
<dbReference type="Proteomes" id="UP001174997">
    <property type="component" value="Unassembled WGS sequence"/>
</dbReference>
<feature type="domain" description="Heterokaryon incompatibility" evidence="1">
    <location>
        <begin position="53"/>
        <end position="206"/>
    </location>
</feature>
<dbReference type="EMBL" id="JAULSY010000162">
    <property type="protein sequence ID" value="KAK0660789.1"/>
    <property type="molecule type" value="Genomic_DNA"/>
</dbReference>